<comment type="similarity">
    <text evidence="1 2">Belongs to the fructosamine kinase family.</text>
</comment>
<evidence type="ECO:0000313" key="4">
    <source>
        <dbReference type="Proteomes" id="UP001139125"/>
    </source>
</evidence>
<dbReference type="Gene3D" id="3.90.1200.10">
    <property type="match status" value="1"/>
</dbReference>
<dbReference type="GO" id="GO:0016301">
    <property type="term" value="F:kinase activity"/>
    <property type="evidence" value="ECO:0007669"/>
    <property type="project" value="UniProtKB-UniRule"/>
</dbReference>
<organism evidence="3 4">
    <name type="scientific">Gracilimonas sediminicola</name>
    <dbReference type="NCBI Taxonomy" id="2952158"/>
    <lineage>
        <taxon>Bacteria</taxon>
        <taxon>Pseudomonadati</taxon>
        <taxon>Balneolota</taxon>
        <taxon>Balneolia</taxon>
        <taxon>Balneolales</taxon>
        <taxon>Balneolaceae</taxon>
        <taxon>Gracilimonas</taxon>
    </lineage>
</organism>
<dbReference type="InterPro" id="IPR011009">
    <property type="entry name" value="Kinase-like_dom_sf"/>
</dbReference>
<evidence type="ECO:0000313" key="3">
    <source>
        <dbReference type="EMBL" id="MCP9291467.1"/>
    </source>
</evidence>
<evidence type="ECO:0000256" key="2">
    <source>
        <dbReference type="PIRNR" id="PIRNR006221"/>
    </source>
</evidence>
<proteinExistence type="inferred from homology"/>
<dbReference type="AlphaFoldDB" id="A0A9X2L386"/>
<keyword evidence="2" id="KW-0808">Transferase</keyword>
<dbReference type="SUPFAM" id="SSF56112">
    <property type="entry name" value="Protein kinase-like (PK-like)"/>
    <property type="match status" value="1"/>
</dbReference>
<dbReference type="Pfam" id="PF03881">
    <property type="entry name" value="Fructosamin_kin"/>
    <property type="match status" value="1"/>
</dbReference>
<sequence length="284" mass="31922">MLPEAIKEQIRKELNKEIQSLQSVHGGDINQAAKIVLGDGKELFVKWNNSAPQNMFEAEAKGLQLLNSADTNLQIPSPILIKEDFLVLDWVEEGGGKQHSAHNFGKELAKLHKQTADQFGLGHDNYIGKLPQSNARHSNWPDFFALERIEPQVRKGVESGKLTRSILKNVEGMYKKLGSIFPTEKPSLLHGDLWSGNYMFTKSGHASIYDPAVYYGHREMDLAMTRLFGGFSANFYEGYNEEFPPEGGFDSRVTICNLYPILVHANLFGGSYCRQAENIINRYA</sequence>
<keyword evidence="4" id="KW-1185">Reference proteome</keyword>
<comment type="caution">
    <text evidence="3">The sequence shown here is derived from an EMBL/GenBank/DDBJ whole genome shotgun (WGS) entry which is preliminary data.</text>
</comment>
<dbReference type="Proteomes" id="UP001139125">
    <property type="component" value="Unassembled WGS sequence"/>
</dbReference>
<dbReference type="InterPro" id="IPR016477">
    <property type="entry name" value="Fructo-/Ketosamine-3-kinase"/>
</dbReference>
<dbReference type="PANTHER" id="PTHR12149">
    <property type="entry name" value="FRUCTOSAMINE 3 KINASE-RELATED PROTEIN"/>
    <property type="match status" value="1"/>
</dbReference>
<reference evidence="3" key="1">
    <citation type="submission" date="2022-06" db="EMBL/GenBank/DDBJ databases">
        <title>Gracilimonas sp. CAU 1638 isolated from sea sediment.</title>
        <authorList>
            <person name="Kim W."/>
        </authorList>
    </citation>
    <scope>NUCLEOTIDE SEQUENCE</scope>
    <source>
        <strain evidence="3">CAU 1638</strain>
    </source>
</reference>
<dbReference type="EMBL" id="JANDBC010000001">
    <property type="protein sequence ID" value="MCP9291467.1"/>
    <property type="molecule type" value="Genomic_DNA"/>
</dbReference>
<keyword evidence="2 3" id="KW-0418">Kinase</keyword>
<gene>
    <name evidence="3" type="ORF">NM125_07715</name>
</gene>
<dbReference type="RefSeq" id="WP_255134333.1">
    <property type="nucleotide sequence ID" value="NZ_JANDBC010000001.1"/>
</dbReference>
<dbReference type="PIRSF" id="PIRSF006221">
    <property type="entry name" value="Ketosamine-3-kinase"/>
    <property type="match status" value="1"/>
</dbReference>
<dbReference type="Gene3D" id="3.30.200.20">
    <property type="entry name" value="Phosphorylase Kinase, domain 1"/>
    <property type="match status" value="1"/>
</dbReference>
<dbReference type="PANTHER" id="PTHR12149:SF8">
    <property type="entry name" value="PROTEIN-RIBULOSAMINE 3-KINASE"/>
    <property type="match status" value="1"/>
</dbReference>
<evidence type="ECO:0000256" key="1">
    <source>
        <dbReference type="ARBA" id="ARBA00009460"/>
    </source>
</evidence>
<name>A0A9X2L386_9BACT</name>
<protein>
    <submittedName>
        <fullName evidence="3">Fructosamine kinase family protein</fullName>
    </submittedName>
</protein>
<accession>A0A9X2L386</accession>